<comment type="caution">
    <text evidence="1">The sequence shown here is derived from an EMBL/GenBank/DDBJ whole genome shotgun (WGS) entry which is preliminary data.</text>
</comment>
<dbReference type="Proteomes" id="UP001272052">
    <property type="component" value="Unassembled WGS sequence"/>
</dbReference>
<name>A0ABU3VMV4_9EURY</name>
<evidence type="ECO:0000313" key="2">
    <source>
        <dbReference type="Proteomes" id="UP001272052"/>
    </source>
</evidence>
<dbReference type="RefSeq" id="WP_318785137.1">
    <property type="nucleotide sequence ID" value="NZ_JAWDKC010000007.1"/>
</dbReference>
<evidence type="ECO:0000313" key="1">
    <source>
        <dbReference type="EMBL" id="MDV0444732.1"/>
    </source>
</evidence>
<keyword evidence="2" id="KW-1185">Reference proteome</keyword>
<gene>
    <name evidence="1" type="ORF">MmiAt1_02680</name>
</gene>
<protein>
    <submittedName>
        <fullName evidence="1">Uncharacterized protein</fullName>
    </submittedName>
</protein>
<organism evidence="1 2">
    <name type="scientific">Methanimicrococcus hacksteinii</name>
    <dbReference type="NCBI Taxonomy" id="3028293"/>
    <lineage>
        <taxon>Archaea</taxon>
        <taxon>Methanobacteriati</taxon>
        <taxon>Methanobacteriota</taxon>
        <taxon>Stenosarchaea group</taxon>
        <taxon>Methanomicrobia</taxon>
        <taxon>Methanosarcinales</taxon>
        <taxon>Methanosarcinaceae</taxon>
        <taxon>Methanimicrococcus</taxon>
    </lineage>
</organism>
<dbReference type="EMBL" id="JAWDKC010000007">
    <property type="protein sequence ID" value="MDV0444732.1"/>
    <property type="molecule type" value="Genomic_DNA"/>
</dbReference>
<sequence length="153" mass="17661">MRINSDDKMRIFGVLAERYFTDNQWKFYSIEKSGDRILKLAEDINEQHNAYPSITRDWYVQNGGSRDIHLTDSWDELKTVAGFIKDNPGYFDYFVDTGEIKAFCILSATKELEPERIEIILKAQEAGIRTLVFLANVPSDIEASVLQIRKSEC</sequence>
<proteinExistence type="predicted"/>
<reference evidence="1 2" key="1">
    <citation type="submission" date="2023-06" db="EMBL/GenBank/DDBJ databases">
        <title>Genome sequence of Methanimicrococcus sp. At1.</title>
        <authorList>
            <person name="Protasov E."/>
            <person name="Platt K."/>
            <person name="Poehlein A."/>
            <person name="Daniel R."/>
            <person name="Brune A."/>
        </authorList>
    </citation>
    <scope>NUCLEOTIDE SEQUENCE [LARGE SCALE GENOMIC DNA]</scope>
    <source>
        <strain evidence="1 2">At1</strain>
    </source>
</reference>
<accession>A0ABU3VMV4</accession>